<keyword evidence="10" id="KW-1185">Reference proteome</keyword>
<evidence type="ECO:0000256" key="3">
    <source>
        <dbReference type="ARBA" id="ARBA00022692"/>
    </source>
</evidence>
<feature type="transmembrane region" description="Helical" evidence="6">
    <location>
        <begin position="485"/>
        <end position="505"/>
    </location>
</feature>
<evidence type="ECO:0000256" key="6">
    <source>
        <dbReference type="SAM" id="Phobius"/>
    </source>
</evidence>
<feature type="transmembrane region" description="Helical" evidence="6">
    <location>
        <begin position="348"/>
        <end position="377"/>
    </location>
</feature>
<accession>A0A2D1U2R6</accession>
<evidence type="ECO:0000256" key="4">
    <source>
        <dbReference type="ARBA" id="ARBA00022989"/>
    </source>
</evidence>
<feature type="transmembrane region" description="Helical" evidence="6">
    <location>
        <begin position="29"/>
        <end position="51"/>
    </location>
</feature>
<feature type="domain" description="ComEC/Rec2-related protein" evidence="7">
    <location>
        <begin position="243"/>
        <end position="505"/>
    </location>
</feature>
<keyword evidence="5 6" id="KW-0472">Membrane</keyword>
<evidence type="ECO:0000313" key="10">
    <source>
        <dbReference type="Proteomes" id="UP000223749"/>
    </source>
</evidence>
<feature type="transmembrane region" description="Helical" evidence="6">
    <location>
        <begin position="512"/>
        <end position="529"/>
    </location>
</feature>
<evidence type="ECO:0000256" key="1">
    <source>
        <dbReference type="ARBA" id="ARBA00004651"/>
    </source>
</evidence>
<dbReference type="Proteomes" id="UP000223749">
    <property type="component" value="Chromosome"/>
</dbReference>
<dbReference type="InterPro" id="IPR004477">
    <property type="entry name" value="ComEC_N"/>
</dbReference>
<evidence type="ECO:0008006" key="11">
    <source>
        <dbReference type="Google" id="ProtNLM"/>
    </source>
</evidence>
<evidence type="ECO:0000313" key="9">
    <source>
        <dbReference type="EMBL" id="ATP55898.1"/>
    </source>
</evidence>
<proteinExistence type="predicted"/>
<feature type="transmembrane region" description="Helical" evidence="6">
    <location>
        <begin position="5"/>
        <end position="23"/>
    </location>
</feature>
<dbReference type="PANTHER" id="PTHR30619">
    <property type="entry name" value="DNA INTERNALIZATION/COMPETENCE PROTEIN COMEC/REC2"/>
    <property type="match status" value="1"/>
</dbReference>
<dbReference type="InterPro" id="IPR052159">
    <property type="entry name" value="Competence_DNA_uptake"/>
</dbReference>
<keyword evidence="4 6" id="KW-1133">Transmembrane helix</keyword>
<feature type="transmembrane region" description="Helical" evidence="6">
    <location>
        <begin position="265"/>
        <end position="286"/>
    </location>
</feature>
<protein>
    <recommendedName>
        <fullName evidence="11">Competence protein ComEC</fullName>
    </recommendedName>
</protein>
<dbReference type="GO" id="GO:0005886">
    <property type="term" value="C:plasma membrane"/>
    <property type="evidence" value="ECO:0007669"/>
    <property type="project" value="UniProtKB-SubCell"/>
</dbReference>
<feature type="transmembrane region" description="Helical" evidence="6">
    <location>
        <begin position="397"/>
        <end position="419"/>
    </location>
</feature>
<evidence type="ECO:0000256" key="5">
    <source>
        <dbReference type="ARBA" id="ARBA00023136"/>
    </source>
</evidence>
<dbReference type="KEGG" id="pgs:CPT03_05175"/>
<comment type="subcellular location">
    <subcellularLocation>
        <location evidence="1">Cell membrane</location>
        <topology evidence="1">Multi-pass membrane protein</topology>
    </subcellularLocation>
</comment>
<dbReference type="EMBL" id="CP024091">
    <property type="protein sequence ID" value="ATP55898.1"/>
    <property type="molecule type" value="Genomic_DNA"/>
</dbReference>
<organism evidence="9 10">
    <name type="scientific">Pedobacter ginsengisoli</name>
    <dbReference type="NCBI Taxonomy" id="363852"/>
    <lineage>
        <taxon>Bacteria</taxon>
        <taxon>Pseudomonadati</taxon>
        <taxon>Bacteroidota</taxon>
        <taxon>Sphingobacteriia</taxon>
        <taxon>Sphingobacteriales</taxon>
        <taxon>Sphingobacteriaceae</taxon>
        <taxon>Pedobacter</taxon>
    </lineage>
</organism>
<dbReference type="RefSeq" id="WP_099437842.1">
    <property type="nucleotide sequence ID" value="NZ_CP024091.1"/>
</dbReference>
<dbReference type="Pfam" id="PF13567">
    <property type="entry name" value="DUF4131"/>
    <property type="match status" value="1"/>
</dbReference>
<reference evidence="9 10" key="1">
    <citation type="submission" date="2017-10" db="EMBL/GenBank/DDBJ databases">
        <title>Whole genome of Pedobacter ginsengisoli T01R-27 isolated from tomato rhizosphere.</title>
        <authorList>
            <person name="Weon H.-Y."/>
            <person name="Lee S.A."/>
            <person name="Sang M.K."/>
            <person name="Song J."/>
        </authorList>
    </citation>
    <scope>NUCLEOTIDE SEQUENCE [LARGE SCALE GENOMIC DNA]</scope>
    <source>
        <strain evidence="9 10">T01R-27</strain>
    </source>
</reference>
<name>A0A2D1U2R6_9SPHI</name>
<dbReference type="NCBIfam" id="TIGR00360">
    <property type="entry name" value="ComEC_N-term"/>
    <property type="match status" value="1"/>
</dbReference>
<evidence type="ECO:0000256" key="2">
    <source>
        <dbReference type="ARBA" id="ARBA00022475"/>
    </source>
</evidence>
<gene>
    <name evidence="9" type="ORF">CPT03_05175</name>
</gene>
<keyword evidence="3 6" id="KW-0812">Transmembrane</keyword>
<dbReference type="AlphaFoldDB" id="A0A2D1U2R6"/>
<sequence length="601" mass="68952">MKNELFFLRVLLPFVFGIILFYNTNIPSFVWLIGLLCLISFLFLIIINAFYRKLSAYKFKGWVGCLIYIFLFLFGALACTLNKHYLSGNYFNTNKYSFLKIKVNDEPQLKSEILRFRADITKSYLQKDTALAKPEKEVGRLLVSIKTDSLNKIQLAYGDELLICGKTTEIAPPINPAEFDYRSWLAAQNIYHQVFLKPHQLSVISTNAGNPIIAFALELRSKQVQFYRKYLKDDDAFAVASTLILGYRADLSQETLSIYSKTGTIHALSVSGMHVGLIYLVLNWLFQFMNRNSLLKIGKVAIIIALIWFYALLTGFSPSVLRSAIMLSVFIMAKSFNRQSNSYNIISFAAFCLLLYDPFLIWDVGFQLSFLAVLGLIYLQPKIQNWWHPKNKWINKLWEATAMSLAAQFITYPLSVYYFHQFPIYFLISNLFIMVPIALLMYLGIIILMGKLVFLVPEFEWLIKFTNSGLRWIADLPFSNLSAIWISKTELCLLCIALTLFVLALAGFKKRMLLLSITCFAVLQSFLSYDKISAFHQKKTIVFNVRKNYGTAFISGQKAVVITSLNRTSKGFRYFIQPALDQHRITEIVYIEEGDNKKDGG</sequence>
<dbReference type="Pfam" id="PF03772">
    <property type="entry name" value="Competence"/>
    <property type="match status" value="1"/>
</dbReference>
<feature type="transmembrane region" description="Helical" evidence="6">
    <location>
        <begin position="63"/>
        <end position="86"/>
    </location>
</feature>
<evidence type="ECO:0000259" key="7">
    <source>
        <dbReference type="Pfam" id="PF03772"/>
    </source>
</evidence>
<dbReference type="PANTHER" id="PTHR30619:SF1">
    <property type="entry name" value="RECOMBINATION PROTEIN 2"/>
    <property type="match status" value="1"/>
</dbReference>
<feature type="transmembrane region" description="Helical" evidence="6">
    <location>
        <begin position="293"/>
        <end position="313"/>
    </location>
</feature>
<dbReference type="InterPro" id="IPR025405">
    <property type="entry name" value="DUF4131"/>
</dbReference>
<feature type="domain" description="DUF4131" evidence="8">
    <location>
        <begin position="26"/>
        <end position="198"/>
    </location>
</feature>
<keyword evidence="2" id="KW-1003">Cell membrane</keyword>
<dbReference type="OrthoDB" id="9761531at2"/>
<evidence type="ECO:0000259" key="8">
    <source>
        <dbReference type="Pfam" id="PF13567"/>
    </source>
</evidence>
<feature type="transmembrane region" description="Helical" evidence="6">
    <location>
        <begin position="431"/>
        <end position="454"/>
    </location>
</feature>